<dbReference type="EMBL" id="FPBO01000006">
    <property type="protein sequence ID" value="SFU62487.1"/>
    <property type="molecule type" value="Genomic_DNA"/>
</dbReference>
<dbReference type="PANTHER" id="PTHR34315">
    <property type="match status" value="1"/>
</dbReference>
<name>A0A1I7HP49_9BURK</name>
<proteinExistence type="predicted"/>
<evidence type="ECO:0008006" key="4">
    <source>
        <dbReference type="Google" id="ProtNLM"/>
    </source>
</evidence>
<gene>
    <name evidence="2" type="ORF">SAMN05216552_100682</name>
</gene>
<reference evidence="3" key="1">
    <citation type="submission" date="2016-10" db="EMBL/GenBank/DDBJ databases">
        <authorList>
            <person name="Varghese N."/>
            <person name="Submissions S."/>
        </authorList>
    </citation>
    <scope>NUCLEOTIDE SEQUENCE [LARGE SCALE GENOMIC DNA]</scope>
    <source>
        <strain evidence="3">CGMCC 1.11014</strain>
    </source>
</reference>
<dbReference type="STRING" id="1035707.SAMN05216552_100682"/>
<dbReference type="GO" id="GO:0005506">
    <property type="term" value="F:iron ion binding"/>
    <property type="evidence" value="ECO:0007669"/>
    <property type="project" value="InterPro"/>
</dbReference>
<dbReference type="SUPFAM" id="SSF49482">
    <property type="entry name" value="Aromatic compound dioxygenase"/>
    <property type="match status" value="1"/>
</dbReference>
<dbReference type="Proteomes" id="UP000199391">
    <property type="component" value="Unassembled WGS sequence"/>
</dbReference>
<accession>A0A1I7HP49</accession>
<feature type="compositionally biased region" description="Low complexity" evidence="1">
    <location>
        <begin position="51"/>
        <end position="89"/>
    </location>
</feature>
<organism evidence="2 3">
    <name type="scientific">Pseudoduganella namucuonensis</name>
    <dbReference type="NCBI Taxonomy" id="1035707"/>
    <lineage>
        <taxon>Bacteria</taxon>
        <taxon>Pseudomonadati</taxon>
        <taxon>Pseudomonadota</taxon>
        <taxon>Betaproteobacteria</taxon>
        <taxon>Burkholderiales</taxon>
        <taxon>Oxalobacteraceae</taxon>
        <taxon>Telluria group</taxon>
        <taxon>Pseudoduganella</taxon>
    </lineage>
</organism>
<dbReference type="AlphaFoldDB" id="A0A1I7HP49"/>
<keyword evidence="3" id="KW-1185">Reference proteome</keyword>
<sequence length="301" mass="31171">MEHHDHDHDQGLAADLDKMLKLSTSRRKSLLWLMGGAAALPVLGCGGGGSDASSTTASTTGTTTTGTTTTTTTGTTTTGTTTTTTGACTVIPEETGGPYPGDGTNSNSSGVVNVLTQSGVVRQDIRGSFNGATGVAAGVKLTIKLKIQNANASCGAGSGFAVYLWHCDRDGNYSLYSSGVTDQNYLRGVQEADANGEVTFVTIFPGCYSGRMPHVHFEVYPTLAKSTNASNRIKTSQFAFPNATCNEVYATTGYSASVRNFAQISFATDNIFSDGYSLQLATVTGNVTDGYVATLTLAVIA</sequence>
<dbReference type="RefSeq" id="WP_177307062.1">
    <property type="nucleotide sequence ID" value="NZ_FPBO01000006.1"/>
</dbReference>
<dbReference type="Gene3D" id="2.60.130.10">
    <property type="entry name" value="Aromatic compound dioxygenase"/>
    <property type="match status" value="1"/>
</dbReference>
<dbReference type="PANTHER" id="PTHR34315:SF1">
    <property type="entry name" value="INTRADIOL RING-CLEAVAGE DIOXYGENASES DOMAIN-CONTAINING PROTEIN-RELATED"/>
    <property type="match status" value="1"/>
</dbReference>
<evidence type="ECO:0000256" key="1">
    <source>
        <dbReference type="SAM" id="MobiDB-lite"/>
    </source>
</evidence>
<feature type="region of interest" description="Disordered" evidence="1">
    <location>
        <begin position="47"/>
        <end position="92"/>
    </location>
</feature>
<protein>
    <recommendedName>
        <fullName evidence="4">Intradiol ring-cleavage dioxygenase</fullName>
    </recommendedName>
</protein>
<dbReference type="InterPro" id="IPR015889">
    <property type="entry name" value="Intradiol_dOase_core"/>
</dbReference>
<evidence type="ECO:0000313" key="3">
    <source>
        <dbReference type="Proteomes" id="UP000199391"/>
    </source>
</evidence>
<dbReference type="GO" id="GO:0016702">
    <property type="term" value="F:oxidoreductase activity, acting on single donors with incorporation of molecular oxygen, incorporation of two atoms of oxygen"/>
    <property type="evidence" value="ECO:0007669"/>
    <property type="project" value="InterPro"/>
</dbReference>
<evidence type="ECO:0000313" key="2">
    <source>
        <dbReference type="EMBL" id="SFU62487.1"/>
    </source>
</evidence>